<name>X5LU04_9ADEN</name>
<dbReference type="RefSeq" id="YP_009047089.1">
    <property type="nucleotide sequence ID" value="NC_024474.1"/>
</dbReference>
<evidence type="ECO:0000313" key="1">
    <source>
        <dbReference type="EMBL" id="CDO33891.1"/>
    </source>
</evidence>
<dbReference type="Proteomes" id="UP000098205">
    <property type="component" value="Segment"/>
</dbReference>
<reference evidence="1 2" key="3">
    <citation type="journal article" date="2014" name="Virology">
        <title>Complete genome sequences of pigeon adenovirus 1 and duck adenovirus 2 extend the number of species within the genus Aviadenovirus.</title>
        <authorList>
            <person name="Marek A."/>
            <person name="Kajan G.L."/>
            <person name="Kosiol C."/>
            <person name="Harrach B."/>
            <person name="Schlotterer C."/>
            <person name="Hess M."/>
        </authorList>
    </citation>
    <scope>NUCLEOTIDE SEQUENCE [LARGE SCALE GENOMIC DNA]</scope>
    <source>
        <strain evidence="1 2">IDA4</strain>
    </source>
</reference>
<dbReference type="KEGG" id="vg:19831566"/>
<protein>
    <submittedName>
        <fullName evidence="1">Protein ORF14A</fullName>
    </submittedName>
</protein>
<proteinExistence type="predicted"/>
<organism evidence="1 2">
    <name type="scientific">Pigeon adenovirus 1</name>
    <dbReference type="NCBI Taxonomy" id="764030"/>
    <lineage>
        <taxon>Viruses</taxon>
        <taxon>Varidnaviria</taxon>
        <taxon>Bamfordvirae</taxon>
        <taxon>Preplasmiviricota</taxon>
        <taxon>Polisuviricotina</taxon>
        <taxon>Pharingeaviricetes</taxon>
        <taxon>Rowavirales</taxon>
        <taxon>Adenoviridae</taxon>
        <taxon>Aviadenovirus</taxon>
        <taxon>Aviadenovirus columbae</taxon>
        <taxon>Pigeon aviadenovirus A</taxon>
    </lineage>
</organism>
<reference evidence="1 2" key="1">
    <citation type="journal article" date="1998" name="Avian Pathol.">
        <title>Growth analysis of adenoviruses isolated from pigeons in chicken cells and serological characterization of the isolates.</title>
        <authorList>
            <person name="Hess M."/>
            <person name="Prusas C."/>
            <person name="Monreal G."/>
        </authorList>
    </citation>
    <scope>NUCLEOTIDE SEQUENCE [LARGE SCALE GENOMIC DNA]</scope>
    <source>
        <strain evidence="1 2">IDA4</strain>
    </source>
</reference>
<gene>
    <name evidence="1" type="primary">ORF14A</name>
</gene>
<accession>X5LU04</accession>
<keyword evidence="2" id="KW-1185">Reference proteome</keyword>
<evidence type="ECO:0000313" key="2">
    <source>
        <dbReference type="Proteomes" id="UP000098205"/>
    </source>
</evidence>
<dbReference type="GeneID" id="19831566"/>
<reference evidence="1 2" key="2">
    <citation type="journal article" date="2010" name="J. Virol. Methods">
        <title>Classification of fowl adenoviruses by use of phylogenetic analysis and high-resolution melting-curve analysis of the hexon L1 gene region.</title>
        <authorList>
            <person name="Marek A."/>
            <person name="Gunes A."/>
            <person name="Schulz E."/>
            <person name="Hess M."/>
        </authorList>
    </citation>
    <scope>NUCLEOTIDE SEQUENCE [LARGE SCALE GENOMIC DNA]</scope>
    <source>
        <strain evidence="1 2">IDA4</strain>
    </source>
</reference>
<sequence length="218" mass="25458">MANSPDTSSTTTHSFAVTVTPFIHRIPAHLLFDLDFLRFLMGDTMFPHRDESCYRRTDVFPHLLLPDFSVHCHLHLHGEVWCVSYRCSCPSPHSLFCWSLAHYAVQYWINDVLEYLDQQEAVTPWVLNDLEPLYVAPCDSLVPWYACDSPVACLYYLLSHRTVRHTYAVGRTSRGFVLEISPPYFHARVQRCIQFLKLLRHQLPFHLTLDCFPYVIVQ</sequence>
<dbReference type="EMBL" id="FN824512">
    <property type="protein sequence ID" value="CDO33891.1"/>
    <property type="molecule type" value="Genomic_DNA"/>
</dbReference>
<dbReference type="OrthoDB" id="12316at10239"/>